<keyword evidence="3" id="KW-1185">Reference proteome</keyword>
<reference evidence="2" key="1">
    <citation type="journal article" date="2023" name="Mol. Phylogenet. Evol.">
        <title>Genome-scale phylogeny and comparative genomics of the fungal order Sordariales.</title>
        <authorList>
            <person name="Hensen N."/>
            <person name="Bonometti L."/>
            <person name="Westerberg I."/>
            <person name="Brannstrom I.O."/>
            <person name="Guillou S."/>
            <person name="Cros-Aarteil S."/>
            <person name="Calhoun S."/>
            <person name="Haridas S."/>
            <person name="Kuo A."/>
            <person name="Mondo S."/>
            <person name="Pangilinan J."/>
            <person name="Riley R."/>
            <person name="LaButti K."/>
            <person name="Andreopoulos B."/>
            <person name="Lipzen A."/>
            <person name="Chen C."/>
            <person name="Yan M."/>
            <person name="Daum C."/>
            <person name="Ng V."/>
            <person name="Clum A."/>
            <person name="Steindorff A."/>
            <person name="Ohm R.A."/>
            <person name="Martin F."/>
            <person name="Silar P."/>
            <person name="Natvig D.O."/>
            <person name="Lalanne C."/>
            <person name="Gautier V."/>
            <person name="Ament-Velasquez S.L."/>
            <person name="Kruys A."/>
            <person name="Hutchinson M.I."/>
            <person name="Powell A.J."/>
            <person name="Barry K."/>
            <person name="Miller A.N."/>
            <person name="Grigoriev I.V."/>
            <person name="Debuchy R."/>
            <person name="Gladieux P."/>
            <person name="Hiltunen Thoren M."/>
            <person name="Johannesson H."/>
        </authorList>
    </citation>
    <scope>NUCLEOTIDE SEQUENCE</scope>
    <source>
        <strain evidence="2">CBS 560.94</strain>
    </source>
</reference>
<dbReference type="GeneID" id="87868031"/>
<comment type="caution">
    <text evidence="2">The sequence shown here is derived from an EMBL/GenBank/DDBJ whole genome shotgun (WGS) entry which is preliminary data.</text>
</comment>
<evidence type="ECO:0000256" key="1">
    <source>
        <dbReference type="SAM" id="MobiDB-lite"/>
    </source>
</evidence>
<feature type="region of interest" description="Disordered" evidence="1">
    <location>
        <begin position="157"/>
        <end position="179"/>
    </location>
</feature>
<name>A0AAE0J149_9PEZI</name>
<proteinExistence type="predicted"/>
<dbReference type="EMBL" id="JAUEPP010000009">
    <property type="protein sequence ID" value="KAK3335006.1"/>
    <property type="molecule type" value="Genomic_DNA"/>
</dbReference>
<dbReference type="RefSeq" id="XP_062677172.1">
    <property type="nucleotide sequence ID" value="XM_062830877.1"/>
</dbReference>
<feature type="region of interest" description="Disordered" evidence="1">
    <location>
        <begin position="1"/>
        <end position="20"/>
    </location>
</feature>
<organism evidence="2 3">
    <name type="scientific">Neurospora tetraspora</name>
    <dbReference type="NCBI Taxonomy" id="94610"/>
    <lineage>
        <taxon>Eukaryota</taxon>
        <taxon>Fungi</taxon>
        <taxon>Dikarya</taxon>
        <taxon>Ascomycota</taxon>
        <taxon>Pezizomycotina</taxon>
        <taxon>Sordariomycetes</taxon>
        <taxon>Sordariomycetidae</taxon>
        <taxon>Sordariales</taxon>
        <taxon>Sordariaceae</taxon>
        <taxon>Neurospora</taxon>
    </lineage>
</organism>
<dbReference type="Proteomes" id="UP001278500">
    <property type="component" value="Unassembled WGS sequence"/>
</dbReference>
<protein>
    <submittedName>
        <fullName evidence="2">Uncharacterized protein</fullName>
    </submittedName>
</protein>
<dbReference type="AlphaFoldDB" id="A0AAE0J149"/>
<evidence type="ECO:0000313" key="2">
    <source>
        <dbReference type="EMBL" id="KAK3335006.1"/>
    </source>
</evidence>
<accession>A0AAE0J149</accession>
<evidence type="ECO:0000313" key="3">
    <source>
        <dbReference type="Proteomes" id="UP001278500"/>
    </source>
</evidence>
<feature type="region of interest" description="Disordered" evidence="1">
    <location>
        <begin position="118"/>
        <end position="139"/>
    </location>
</feature>
<reference evidence="2" key="2">
    <citation type="submission" date="2023-06" db="EMBL/GenBank/DDBJ databases">
        <authorList>
            <consortium name="Lawrence Berkeley National Laboratory"/>
            <person name="Haridas S."/>
            <person name="Hensen N."/>
            <person name="Bonometti L."/>
            <person name="Westerberg I."/>
            <person name="Brannstrom I.O."/>
            <person name="Guillou S."/>
            <person name="Cros-Aarteil S."/>
            <person name="Calhoun S."/>
            <person name="Kuo A."/>
            <person name="Mondo S."/>
            <person name="Pangilinan J."/>
            <person name="Riley R."/>
            <person name="Labutti K."/>
            <person name="Andreopoulos B."/>
            <person name="Lipzen A."/>
            <person name="Chen C."/>
            <person name="Yanf M."/>
            <person name="Daum C."/>
            <person name="Ng V."/>
            <person name="Clum A."/>
            <person name="Steindorff A."/>
            <person name="Ohm R."/>
            <person name="Martin F."/>
            <person name="Silar P."/>
            <person name="Natvig D."/>
            <person name="Lalanne C."/>
            <person name="Gautier V."/>
            <person name="Ament-Velasquez S.L."/>
            <person name="Kruys A."/>
            <person name="Hutchinson M.I."/>
            <person name="Powell A.J."/>
            <person name="Barry K."/>
            <person name="Miller A.N."/>
            <person name="Grigoriev I.V."/>
            <person name="Debuchy R."/>
            <person name="Gladieux P."/>
            <person name="Thoren M.H."/>
            <person name="Johannesson H."/>
        </authorList>
    </citation>
    <scope>NUCLEOTIDE SEQUENCE</scope>
    <source>
        <strain evidence="2">CBS 560.94</strain>
    </source>
</reference>
<gene>
    <name evidence="2" type="ORF">B0H65DRAFT_583370</name>
</gene>
<sequence>MNASINATDTRTHEHTSGASAWQKLADVPSQIRSAYAAVVWLAVPEQHPLDFVGLAYTCAVELHCLECVVEFRYTGTTGTTAVKFAERQNRQCQDGSSMNPRWACRLLLALAPRGLWRGNSGDSGDSGEEEPAAQPTPVQRLLQSCEELVLGNGKRGGKTLGQNGAHWGHNGVTVPEVE</sequence>